<accession>A0A0F6Z5Q0</accession>
<organism evidence="1 2">
    <name type="scientific">[Brevibacterium] flavum</name>
    <dbReference type="NCBI Taxonomy" id="92706"/>
    <lineage>
        <taxon>Bacteria</taxon>
        <taxon>Bacillati</taxon>
        <taxon>Actinomycetota</taxon>
        <taxon>Actinomycetes</taxon>
        <taxon>Mycobacteriales</taxon>
        <taxon>Corynebacteriaceae</taxon>
        <taxon>Corynebacterium</taxon>
    </lineage>
</organism>
<dbReference type="HOGENOM" id="CLU_163212_0_0_11"/>
<reference evidence="1 2" key="1">
    <citation type="submission" date="2015-04" db="EMBL/GenBank/DDBJ databases">
        <title>Complete Genome Sequence of Brevibacterium flavum ATCC 15168.</title>
        <authorList>
            <person name="Ahn J."/>
            <person name="Park G."/>
            <person name="Jeon W."/>
            <person name="Jang Y."/>
            <person name="Jang M."/>
            <person name="Lee H."/>
            <person name="Lee H."/>
        </authorList>
    </citation>
    <scope>NUCLEOTIDE SEQUENCE [LARGE SCALE GENOMIC DNA]</scope>
    <source>
        <strain evidence="1 2">ATCC 15168</strain>
    </source>
</reference>
<gene>
    <name evidence="1" type="ORF">YH66_07130</name>
</gene>
<proteinExistence type="predicted"/>
<dbReference type="PATRIC" id="fig|92706.3.peg.1484"/>
<evidence type="ECO:0000313" key="2">
    <source>
        <dbReference type="Proteomes" id="UP000034037"/>
    </source>
</evidence>
<sequence length="123" mass="14292">MRKTYVFLTQFIVENGNESNAYSRYRERVQNLLALDGVDVISVSKNLQQAEKAYGWESLSDQYQMEHNGKYPENHILCDVYTVVILNDIEKFEEAAELLIMDDRDVSVDAFPSRVDAFEQVLF</sequence>
<dbReference type="EMBL" id="CP011309">
    <property type="protein sequence ID" value="AKF27337.1"/>
    <property type="molecule type" value="Genomic_DNA"/>
</dbReference>
<dbReference type="GeneID" id="1019320"/>
<protein>
    <submittedName>
        <fullName evidence="1">Uncharacterized protein</fullName>
    </submittedName>
</protein>
<dbReference type="AlphaFoldDB" id="A0A0F6Z5Q0"/>
<dbReference type="Proteomes" id="UP000034037">
    <property type="component" value="Chromosome"/>
</dbReference>
<dbReference type="RefSeq" id="WP_003858795.1">
    <property type="nucleotide sequence ID" value="NZ_CP011309.1"/>
</dbReference>
<name>A0A0F6Z5Q0_9CORY</name>
<evidence type="ECO:0000313" key="1">
    <source>
        <dbReference type="EMBL" id="AKF27337.1"/>
    </source>
</evidence>
<keyword evidence="2" id="KW-1185">Reference proteome</keyword>